<keyword evidence="3" id="KW-1185">Reference proteome</keyword>
<dbReference type="Pfam" id="PF13276">
    <property type="entry name" value="HTH_21"/>
    <property type="match status" value="1"/>
</dbReference>
<gene>
    <name evidence="2" type="ORF">MPEAHAMD_6949</name>
</gene>
<dbReference type="InterPro" id="IPR025948">
    <property type="entry name" value="HTH-like_dom"/>
</dbReference>
<evidence type="ECO:0000313" key="2">
    <source>
        <dbReference type="EMBL" id="GJD66751.1"/>
    </source>
</evidence>
<reference evidence="2" key="2">
    <citation type="submission" date="2021-08" db="EMBL/GenBank/DDBJ databases">
        <authorList>
            <person name="Tani A."/>
            <person name="Ola A."/>
            <person name="Ogura Y."/>
            <person name="Katsura K."/>
            <person name="Hayashi T."/>
        </authorList>
    </citation>
    <scope>NUCLEOTIDE SEQUENCE</scope>
    <source>
        <strain evidence="2">JCM 32048</strain>
    </source>
</reference>
<dbReference type="PANTHER" id="PTHR46889:SF4">
    <property type="entry name" value="TRANSPOSASE INSO FOR INSERTION SEQUENCE ELEMENT IS911B-RELATED"/>
    <property type="match status" value="1"/>
</dbReference>
<name>A0AA37HJ09_9HYPH</name>
<dbReference type="AlphaFoldDB" id="A0AA37HJ09"/>
<sequence length="96" mass="10641">MSENQAHFPIAVMARVLGVSKAGYYTWVSRPLSARTQADEVLLRRIRTIHLGSRQTYGSPRVQAELRDQGEAHSRKRIARLMRQAGLVGACPVALG</sequence>
<reference evidence="2" key="1">
    <citation type="journal article" date="2016" name="Front. Microbiol.">
        <title>Genome Sequence of the Piezophilic, Mesophilic Sulfate-Reducing Bacterium Desulfovibrio indicus J2T.</title>
        <authorList>
            <person name="Cao J."/>
            <person name="Maignien L."/>
            <person name="Shao Z."/>
            <person name="Alain K."/>
            <person name="Jebbar M."/>
        </authorList>
    </citation>
    <scope>NUCLEOTIDE SEQUENCE</scope>
    <source>
        <strain evidence="2">JCM 32048</strain>
    </source>
</reference>
<dbReference type="EMBL" id="BPQJ01000078">
    <property type="protein sequence ID" value="GJD66751.1"/>
    <property type="molecule type" value="Genomic_DNA"/>
</dbReference>
<comment type="caution">
    <text evidence="2">The sequence shown here is derived from an EMBL/GenBank/DDBJ whole genome shotgun (WGS) entry which is preliminary data.</text>
</comment>
<dbReference type="InterPro" id="IPR050900">
    <property type="entry name" value="Transposase_IS3/IS150/IS904"/>
</dbReference>
<proteinExistence type="predicted"/>
<evidence type="ECO:0000313" key="3">
    <source>
        <dbReference type="Proteomes" id="UP001055286"/>
    </source>
</evidence>
<feature type="domain" description="HTH-like" evidence="1">
    <location>
        <begin position="39"/>
        <end position="92"/>
    </location>
</feature>
<dbReference type="Proteomes" id="UP001055286">
    <property type="component" value="Unassembled WGS sequence"/>
</dbReference>
<protein>
    <recommendedName>
        <fullName evidence="1">HTH-like domain-containing protein</fullName>
    </recommendedName>
</protein>
<organism evidence="2 3">
    <name type="scientific">Methylobacterium frigidaeris</name>
    <dbReference type="NCBI Taxonomy" id="2038277"/>
    <lineage>
        <taxon>Bacteria</taxon>
        <taxon>Pseudomonadati</taxon>
        <taxon>Pseudomonadota</taxon>
        <taxon>Alphaproteobacteria</taxon>
        <taxon>Hyphomicrobiales</taxon>
        <taxon>Methylobacteriaceae</taxon>
        <taxon>Methylobacterium</taxon>
    </lineage>
</organism>
<accession>A0AA37HJ09</accession>
<evidence type="ECO:0000259" key="1">
    <source>
        <dbReference type="Pfam" id="PF13276"/>
    </source>
</evidence>
<dbReference type="PANTHER" id="PTHR46889">
    <property type="entry name" value="TRANSPOSASE INSF FOR INSERTION SEQUENCE IS3B-RELATED"/>
    <property type="match status" value="1"/>
</dbReference>